<evidence type="ECO:0000313" key="13">
    <source>
        <dbReference type="EMBL" id="MCW6534710.1"/>
    </source>
</evidence>
<keyword evidence="3 9" id="KW-0479">Metal-binding</keyword>
<keyword evidence="4 11" id="KW-0732">Signal</keyword>
<feature type="compositionally biased region" description="Low complexity" evidence="10">
    <location>
        <begin position="317"/>
        <end position="332"/>
    </location>
</feature>
<evidence type="ECO:0000256" key="1">
    <source>
        <dbReference type="ARBA" id="ARBA00004418"/>
    </source>
</evidence>
<organism evidence="13 14">
    <name type="scientific">Sphingomonas lycopersici</name>
    <dbReference type="NCBI Taxonomy" id="2951807"/>
    <lineage>
        <taxon>Bacteria</taxon>
        <taxon>Pseudomonadati</taxon>
        <taxon>Pseudomonadota</taxon>
        <taxon>Alphaproteobacteria</taxon>
        <taxon>Sphingomonadales</taxon>
        <taxon>Sphingomonadaceae</taxon>
        <taxon>Sphingomonas</taxon>
    </lineage>
</organism>
<keyword evidence="6" id="KW-0560">Oxidoreductase</keyword>
<name>A0AA42CPK4_9SPHN</name>
<protein>
    <submittedName>
        <fullName evidence="13">Cytochrome-c peroxidase</fullName>
    </submittedName>
</protein>
<dbReference type="GO" id="GO:0046872">
    <property type="term" value="F:metal ion binding"/>
    <property type="evidence" value="ECO:0007669"/>
    <property type="project" value="UniProtKB-KW"/>
</dbReference>
<keyword evidence="13" id="KW-0575">Peroxidase</keyword>
<dbReference type="PANTHER" id="PTHR30600">
    <property type="entry name" value="CYTOCHROME C PEROXIDASE-RELATED"/>
    <property type="match status" value="1"/>
</dbReference>
<evidence type="ECO:0000256" key="5">
    <source>
        <dbReference type="ARBA" id="ARBA00022764"/>
    </source>
</evidence>
<keyword evidence="7 9" id="KW-0408">Iron</keyword>
<evidence type="ECO:0000313" key="14">
    <source>
        <dbReference type="Proteomes" id="UP001165565"/>
    </source>
</evidence>
<evidence type="ECO:0000256" key="11">
    <source>
        <dbReference type="SAM" id="SignalP"/>
    </source>
</evidence>
<dbReference type="Pfam" id="PF03150">
    <property type="entry name" value="CCP_MauG"/>
    <property type="match status" value="1"/>
</dbReference>
<dbReference type="GO" id="GO:0042597">
    <property type="term" value="C:periplasmic space"/>
    <property type="evidence" value="ECO:0007669"/>
    <property type="project" value="UniProtKB-SubCell"/>
</dbReference>
<dbReference type="InterPro" id="IPR036909">
    <property type="entry name" value="Cyt_c-like_dom_sf"/>
</dbReference>
<dbReference type="InterPro" id="IPR009056">
    <property type="entry name" value="Cyt_c-like_dom"/>
</dbReference>
<evidence type="ECO:0000256" key="2">
    <source>
        <dbReference type="ARBA" id="ARBA00022617"/>
    </source>
</evidence>
<evidence type="ECO:0000256" key="6">
    <source>
        <dbReference type="ARBA" id="ARBA00023002"/>
    </source>
</evidence>
<proteinExistence type="predicted"/>
<dbReference type="AlphaFoldDB" id="A0AA42CPK4"/>
<dbReference type="Gene3D" id="1.10.760.10">
    <property type="entry name" value="Cytochrome c-like domain"/>
    <property type="match status" value="2"/>
</dbReference>
<dbReference type="GO" id="GO:0009055">
    <property type="term" value="F:electron transfer activity"/>
    <property type="evidence" value="ECO:0007669"/>
    <property type="project" value="InterPro"/>
</dbReference>
<evidence type="ECO:0000256" key="8">
    <source>
        <dbReference type="PIRSR" id="PIRSR000294-1"/>
    </source>
</evidence>
<feature type="binding site" description="axial binding residue" evidence="9">
    <location>
        <position position="205"/>
    </location>
    <ligand>
        <name>heme c</name>
        <dbReference type="ChEBI" id="CHEBI:61717"/>
        <label>2</label>
    </ligand>
    <ligandPart>
        <name>Fe</name>
        <dbReference type="ChEBI" id="CHEBI:18248"/>
    </ligandPart>
</feature>
<keyword evidence="5" id="KW-0574">Periplasm</keyword>
<dbReference type="GO" id="GO:0020037">
    <property type="term" value="F:heme binding"/>
    <property type="evidence" value="ECO:0007669"/>
    <property type="project" value="InterPro"/>
</dbReference>
<comment type="cofactor">
    <cofactor evidence="8">
        <name>heme</name>
        <dbReference type="ChEBI" id="CHEBI:30413"/>
    </cofactor>
    <text evidence="8">Binds 2 heme groups.</text>
</comment>
<dbReference type="InterPro" id="IPR026259">
    <property type="entry name" value="MauG/Cytc_peroxidase"/>
</dbReference>
<feature type="binding site" description="covalent" evidence="8">
    <location>
        <position position="201"/>
    </location>
    <ligand>
        <name>heme c</name>
        <dbReference type="ChEBI" id="CHEBI:61717"/>
        <label>2</label>
    </ligand>
</feature>
<feature type="binding site" description="covalent" evidence="8">
    <location>
        <position position="204"/>
    </location>
    <ligand>
        <name>heme c</name>
        <dbReference type="ChEBI" id="CHEBI:61717"/>
        <label>2</label>
    </ligand>
</feature>
<dbReference type="PIRSF" id="PIRSF000294">
    <property type="entry name" value="Cytochrome-c_peroxidase"/>
    <property type="match status" value="1"/>
</dbReference>
<feature type="domain" description="Cytochrome c" evidence="12">
    <location>
        <begin position="29"/>
        <end position="161"/>
    </location>
</feature>
<feature type="domain" description="Cytochrome c" evidence="12">
    <location>
        <begin position="187"/>
        <end position="295"/>
    </location>
</feature>
<keyword evidence="14" id="KW-1185">Reference proteome</keyword>
<dbReference type="InterPro" id="IPR004852">
    <property type="entry name" value="Di-haem_cyt_c_peroxidsae"/>
</dbReference>
<dbReference type="RefSeq" id="WP_265268543.1">
    <property type="nucleotide sequence ID" value="NZ_JANFAV010000004.1"/>
</dbReference>
<evidence type="ECO:0000259" key="12">
    <source>
        <dbReference type="PROSITE" id="PS51007"/>
    </source>
</evidence>
<dbReference type="Proteomes" id="UP001165565">
    <property type="component" value="Unassembled WGS sequence"/>
</dbReference>
<sequence>MPVRLALAAAALAAGAIAVAAARDDTAAAKVELGRRLFYDADLSVDGTMACATCHEQRRGFSDGNATHPGVTGAPGRRNVPGLANVAARAALTWGDPRVRTLEAQAAIPLFGTHPIEMGMKGHEAEIGKRLGADACYRAQFRAAFPSGGVIDATQVVTAIAAFQRTMISRDTPYDRYRAGRQDALSASQRAGLRAFATRGCTACHAGTDLTDDRFHAIAPPAANARDTGLAEITGRAADAGLFKTPGLRNVAVSAPYLHDGSAPMLADAIRRHDTARGLDDATIAVLADFLTGLTDAAFLHDPRLSLPPPGCPRPLSPAAAPDAGRASAPRG</sequence>
<feature type="signal peptide" evidence="11">
    <location>
        <begin position="1"/>
        <end position="20"/>
    </location>
</feature>
<dbReference type="PROSITE" id="PS51007">
    <property type="entry name" value="CYTC"/>
    <property type="match status" value="2"/>
</dbReference>
<comment type="PTM">
    <text evidence="8">Binds 2 heme groups per subunit.</text>
</comment>
<evidence type="ECO:0000256" key="7">
    <source>
        <dbReference type="ARBA" id="ARBA00023004"/>
    </source>
</evidence>
<comment type="subcellular location">
    <subcellularLocation>
        <location evidence="1">Periplasm</location>
    </subcellularLocation>
</comment>
<dbReference type="InterPro" id="IPR051395">
    <property type="entry name" value="Cytochrome_c_Peroxidase/MauG"/>
</dbReference>
<evidence type="ECO:0000256" key="9">
    <source>
        <dbReference type="PIRSR" id="PIRSR000294-2"/>
    </source>
</evidence>
<accession>A0AA42CPK4</accession>
<evidence type="ECO:0000256" key="10">
    <source>
        <dbReference type="SAM" id="MobiDB-lite"/>
    </source>
</evidence>
<feature type="binding site" description="axial binding residue" evidence="9">
    <location>
        <position position="55"/>
    </location>
    <ligand>
        <name>heme c</name>
        <dbReference type="ChEBI" id="CHEBI:61717"/>
        <label>1</label>
    </ligand>
    <ligandPart>
        <name>Fe</name>
        <dbReference type="ChEBI" id="CHEBI:18248"/>
    </ligandPart>
</feature>
<evidence type="ECO:0000256" key="3">
    <source>
        <dbReference type="ARBA" id="ARBA00022723"/>
    </source>
</evidence>
<feature type="region of interest" description="Disordered" evidence="10">
    <location>
        <begin position="308"/>
        <end position="332"/>
    </location>
</feature>
<dbReference type="GO" id="GO:0004130">
    <property type="term" value="F:cytochrome-c peroxidase activity"/>
    <property type="evidence" value="ECO:0007669"/>
    <property type="project" value="TreeGrafter"/>
</dbReference>
<dbReference type="SUPFAM" id="SSF46626">
    <property type="entry name" value="Cytochrome c"/>
    <property type="match status" value="2"/>
</dbReference>
<feature type="binding site" description="covalent" evidence="8">
    <location>
        <position position="51"/>
    </location>
    <ligand>
        <name>heme c</name>
        <dbReference type="ChEBI" id="CHEBI:61717"/>
        <label>1</label>
    </ligand>
</feature>
<feature type="chain" id="PRO_5041259938" evidence="11">
    <location>
        <begin position="21"/>
        <end position="332"/>
    </location>
</feature>
<evidence type="ECO:0000256" key="4">
    <source>
        <dbReference type="ARBA" id="ARBA00022729"/>
    </source>
</evidence>
<gene>
    <name evidence="13" type="ORF">NEE01_07910</name>
</gene>
<comment type="caution">
    <text evidence="13">The sequence shown here is derived from an EMBL/GenBank/DDBJ whole genome shotgun (WGS) entry which is preliminary data.</text>
</comment>
<keyword evidence="2 8" id="KW-0349">Heme</keyword>
<dbReference type="EMBL" id="JANFAV010000004">
    <property type="protein sequence ID" value="MCW6534710.1"/>
    <property type="molecule type" value="Genomic_DNA"/>
</dbReference>
<reference evidence="13" key="1">
    <citation type="submission" date="2022-06" db="EMBL/GenBank/DDBJ databases">
        <title>Sphingomonas sp. nov. isolated from rhizosphere soil of tomato.</title>
        <authorList>
            <person name="Dong H."/>
            <person name="Gao R."/>
        </authorList>
    </citation>
    <scope>NUCLEOTIDE SEQUENCE</scope>
    <source>
        <strain evidence="13">MMSM24</strain>
    </source>
</reference>
<feature type="binding site" description="covalent" evidence="8">
    <location>
        <position position="54"/>
    </location>
    <ligand>
        <name>heme c</name>
        <dbReference type="ChEBI" id="CHEBI:61717"/>
        <label>1</label>
    </ligand>
</feature>